<evidence type="ECO:0000313" key="3">
    <source>
        <dbReference type="EMBL" id="KAK2974240.1"/>
    </source>
</evidence>
<organism evidence="3 4">
    <name type="scientific">Escallonia rubra</name>
    <dbReference type="NCBI Taxonomy" id="112253"/>
    <lineage>
        <taxon>Eukaryota</taxon>
        <taxon>Viridiplantae</taxon>
        <taxon>Streptophyta</taxon>
        <taxon>Embryophyta</taxon>
        <taxon>Tracheophyta</taxon>
        <taxon>Spermatophyta</taxon>
        <taxon>Magnoliopsida</taxon>
        <taxon>eudicotyledons</taxon>
        <taxon>Gunneridae</taxon>
        <taxon>Pentapetalae</taxon>
        <taxon>asterids</taxon>
        <taxon>campanulids</taxon>
        <taxon>Escalloniales</taxon>
        <taxon>Escalloniaceae</taxon>
        <taxon>Escallonia</taxon>
    </lineage>
</organism>
<feature type="non-terminal residue" evidence="3">
    <location>
        <position position="1"/>
    </location>
</feature>
<dbReference type="InterPro" id="IPR013083">
    <property type="entry name" value="Znf_RING/FYVE/PHD"/>
</dbReference>
<dbReference type="PROSITE" id="PS50089">
    <property type="entry name" value="ZF_RING_2"/>
    <property type="match status" value="1"/>
</dbReference>
<keyword evidence="4" id="KW-1185">Reference proteome</keyword>
<name>A0AA88R2L6_9ASTE</name>
<evidence type="ECO:0000256" key="1">
    <source>
        <dbReference type="PROSITE-ProRule" id="PRU00175"/>
    </source>
</evidence>
<protein>
    <recommendedName>
        <fullName evidence="2">RING-type domain-containing protein</fullName>
    </recommendedName>
</protein>
<accession>A0AA88R2L6</accession>
<dbReference type="PANTHER" id="PTHR45676:SF61">
    <property type="entry name" value="RING-TYPE DOMAIN-CONTAINING PROTEIN"/>
    <property type="match status" value="1"/>
</dbReference>
<keyword evidence="1" id="KW-0862">Zinc</keyword>
<keyword evidence="1" id="KW-0479">Metal-binding</keyword>
<sequence>MRPLLPRRLHRRLAPVAIDVPTVPVANTHANLRVYLHLNADNLQPFRKSKVTIAVVTIFFVLHLFLKHFRRRQPSLPTLLTFNPMNSTTSPLYCAVCLHDVAGGETHRKLPKCGHCFHADCIDDWLRSKLTCPLCRSQVCHLPPQHQRPRQRRILTHIVALCLTMLGRNDDPRSYELILAFCDNMVFVSH</sequence>
<dbReference type="Pfam" id="PF13639">
    <property type="entry name" value="zf-RING_2"/>
    <property type="match status" value="1"/>
</dbReference>
<dbReference type="SUPFAM" id="SSF57850">
    <property type="entry name" value="RING/U-box"/>
    <property type="match status" value="1"/>
</dbReference>
<dbReference type="Gene3D" id="3.30.40.10">
    <property type="entry name" value="Zinc/RING finger domain, C3HC4 (zinc finger)"/>
    <property type="match status" value="1"/>
</dbReference>
<gene>
    <name evidence="3" type="ORF">RJ640_016726</name>
</gene>
<dbReference type="InterPro" id="IPR001841">
    <property type="entry name" value="Znf_RING"/>
</dbReference>
<evidence type="ECO:0000259" key="2">
    <source>
        <dbReference type="PROSITE" id="PS50089"/>
    </source>
</evidence>
<proteinExistence type="predicted"/>
<keyword evidence="1" id="KW-0863">Zinc-finger</keyword>
<dbReference type="GO" id="GO:0016567">
    <property type="term" value="P:protein ubiquitination"/>
    <property type="evidence" value="ECO:0007669"/>
    <property type="project" value="TreeGrafter"/>
</dbReference>
<dbReference type="AlphaFoldDB" id="A0AA88R2L6"/>
<dbReference type="PANTHER" id="PTHR45676">
    <property type="entry name" value="RING-H2 FINGER PROTEIN ATL51-RELATED"/>
    <property type="match status" value="1"/>
</dbReference>
<evidence type="ECO:0000313" key="4">
    <source>
        <dbReference type="Proteomes" id="UP001187471"/>
    </source>
</evidence>
<dbReference type="Proteomes" id="UP001187471">
    <property type="component" value="Unassembled WGS sequence"/>
</dbReference>
<dbReference type="GO" id="GO:0008270">
    <property type="term" value="F:zinc ion binding"/>
    <property type="evidence" value="ECO:0007669"/>
    <property type="project" value="UniProtKB-KW"/>
</dbReference>
<reference evidence="3" key="1">
    <citation type="submission" date="2022-12" db="EMBL/GenBank/DDBJ databases">
        <title>Draft genome assemblies for two species of Escallonia (Escalloniales).</title>
        <authorList>
            <person name="Chanderbali A."/>
            <person name="Dervinis C."/>
            <person name="Anghel I."/>
            <person name="Soltis D."/>
            <person name="Soltis P."/>
            <person name="Zapata F."/>
        </authorList>
    </citation>
    <scope>NUCLEOTIDE SEQUENCE</scope>
    <source>
        <strain evidence="3">UCBG92.1500</strain>
        <tissue evidence="3">Leaf</tissue>
    </source>
</reference>
<comment type="caution">
    <text evidence="3">The sequence shown here is derived from an EMBL/GenBank/DDBJ whole genome shotgun (WGS) entry which is preliminary data.</text>
</comment>
<feature type="domain" description="RING-type" evidence="2">
    <location>
        <begin position="94"/>
        <end position="136"/>
    </location>
</feature>
<dbReference type="SMART" id="SM00184">
    <property type="entry name" value="RING"/>
    <property type="match status" value="1"/>
</dbReference>
<dbReference type="EMBL" id="JAVXUO010002326">
    <property type="protein sequence ID" value="KAK2974240.1"/>
    <property type="molecule type" value="Genomic_DNA"/>
</dbReference>